<dbReference type="AlphaFoldDB" id="A0A511N2R4"/>
<evidence type="ECO:0000313" key="1">
    <source>
        <dbReference type="EMBL" id="GEM46711.1"/>
    </source>
</evidence>
<proteinExistence type="predicted"/>
<dbReference type="EMBL" id="BJXB01000009">
    <property type="protein sequence ID" value="GEM46711.1"/>
    <property type="molecule type" value="Genomic_DNA"/>
</dbReference>
<reference evidence="1 2" key="1">
    <citation type="submission" date="2019-07" db="EMBL/GenBank/DDBJ databases">
        <title>Whole genome shotgun sequence of Deinococcus cellulosilyticus NBRC 106333.</title>
        <authorList>
            <person name="Hosoyama A."/>
            <person name="Uohara A."/>
            <person name="Ohji S."/>
            <person name="Ichikawa N."/>
        </authorList>
    </citation>
    <scope>NUCLEOTIDE SEQUENCE [LARGE SCALE GENOMIC DNA]</scope>
    <source>
        <strain evidence="1 2">NBRC 106333</strain>
    </source>
</reference>
<name>A0A511N2R4_DEIC1</name>
<organism evidence="1 2">
    <name type="scientific">Deinococcus cellulosilyticus (strain DSM 18568 / NBRC 106333 / KACC 11606 / 5516J-15)</name>
    <dbReference type="NCBI Taxonomy" id="1223518"/>
    <lineage>
        <taxon>Bacteria</taxon>
        <taxon>Thermotogati</taxon>
        <taxon>Deinococcota</taxon>
        <taxon>Deinococci</taxon>
        <taxon>Deinococcales</taxon>
        <taxon>Deinococcaceae</taxon>
        <taxon>Deinococcus</taxon>
    </lineage>
</organism>
<keyword evidence="2" id="KW-1185">Reference proteome</keyword>
<evidence type="ECO:0000313" key="2">
    <source>
        <dbReference type="Proteomes" id="UP000321306"/>
    </source>
</evidence>
<accession>A0A511N2R4</accession>
<sequence length="101" mass="11646">MAHLNALQDHLHLPTWVDQVITSFMHQKDPILMLQLPYLLEVVDTHRIPTPGSPPLQHHDLWKAIDWLDGTHLKVIQQVELCACAQHMQLYGSNRYLVPSP</sequence>
<protein>
    <submittedName>
        <fullName evidence="1">Uncharacterized protein</fullName>
    </submittedName>
</protein>
<comment type="caution">
    <text evidence="1">The sequence shown here is derived from an EMBL/GenBank/DDBJ whole genome shotgun (WGS) entry which is preliminary data.</text>
</comment>
<dbReference type="Proteomes" id="UP000321306">
    <property type="component" value="Unassembled WGS sequence"/>
</dbReference>
<gene>
    <name evidence="1" type="ORF">DC3_23460</name>
</gene>